<gene>
    <name evidence="1" type="ORF">H2B05_04530</name>
</gene>
<dbReference type="EMBL" id="JACENC010000175">
    <property type="protein sequence ID" value="MBA4454192.1"/>
    <property type="molecule type" value="Genomic_DNA"/>
</dbReference>
<evidence type="ECO:0000313" key="2">
    <source>
        <dbReference type="Proteomes" id="UP000526786"/>
    </source>
</evidence>
<evidence type="ECO:0000313" key="1">
    <source>
        <dbReference type="EMBL" id="MBA4454192.1"/>
    </source>
</evidence>
<feature type="non-terminal residue" evidence="1">
    <location>
        <position position="1"/>
    </location>
</feature>
<dbReference type="Proteomes" id="UP000526786">
    <property type="component" value="Unassembled WGS sequence"/>
</dbReference>
<sequence>FDFVKYFTEYSMSDQSWIVKMREAATKIPDAVARSSTAVGTPDDIIPTFERFMEAGVNHFVIRFWGKNYFGSIDKFASHVMPHLREKANK</sequence>
<accession>A0AC60W3K7</accession>
<reference evidence="1 2" key="1">
    <citation type="journal article" date="2020" name="Appl. Environ. Microbiol.">
        <title>Genomic Characteristics of a Novel Species of Ammonia-Oxidizing Archaea from the Jiulong River Estuary.</title>
        <authorList>
            <person name="Zou D."/>
            <person name="Wan R."/>
            <person name="Han L."/>
            <person name="Xu M.N."/>
            <person name="Liu Y."/>
            <person name="Liu H."/>
            <person name="Kao S.J."/>
            <person name="Li M."/>
        </authorList>
    </citation>
    <scope>NUCLEOTIDE SEQUENCE [LARGE SCALE GENOMIC DNA]</scope>
    <source>
        <strain evidence="1">W2bin3</strain>
    </source>
</reference>
<proteinExistence type="predicted"/>
<comment type="caution">
    <text evidence="1">The sequence shown here is derived from an EMBL/GenBank/DDBJ whole genome shotgun (WGS) entry which is preliminary data.</text>
</comment>
<organism evidence="1 2">
    <name type="scientific">Candidatus Nitrosomaritimum aestuariumsis</name>
    <dbReference type="NCBI Taxonomy" id="3342354"/>
    <lineage>
        <taxon>Archaea</taxon>
        <taxon>Nitrososphaerota</taxon>
        <taxon>Nitrososphaeria</taxon>
        <taxon>Nitrosopumilales</taxon>
        <taxon>Nitrosopumilaceae</taxon>
        <taxon>Candidatus Nitrosomaritimum</taxon>
    </lineage>
</organism>
<protein>
    <submittedName>
        <fullName evidence="1">LLM class flavin-dependent oxidoreductase</fullName>
    </submittedName>
</protein>
<name>A0AC60W3K7_9ARCH</name>